<proteinExistence type="predicted"/>
<dbReference type="EMBL" id="GBRH01190863">
    <property type="protein sequence ID" value="JAE07033.1"/>
    <property type="molecule type" value="Transcribed_RNA"/>
</dbReference>
<name>A0A0A9FFK4_ARUDO</name>
<protein>
    <submittedName>
        <fullName evidence="1">Uncharacterized protein</fullName>
    </submittedName>
</protein>
<organism evidence="1">
    <name type="scientific">Arundo donax</name>
    <name type="common">Giant reed</name>
    <name type="synonym">Donax arundinaceus</name>
    <dbReference type="NCBI Taxonomy" id="35708"/>
    <lineage>
        <taxon>Eukaryota</taxon>
        <taxon>Viridiplantae</taxon>
        <taxon>Streptophyta</taxon>
        <taxon>Embryophyta</taxon>
        <taxon>Tracheophyta</taxon>
        <taxon>Spermatophyta</taxon>
        <taxon>Magnoliopsida</taxon>
        <taxon>Liliopsida</taxon>
        <taxon>Poales</taxon>
        <taxon>Poaceae</taxon>
        <taxon>PACMAD clade</taxon>
        <taxon>Arundinoideae</taxon>
        <taxon>Arundineae</taxon>
        <taxon>Arundo</taxon>
    </lineage>
</organism>
<reference evidence="1" key="2">
    <citation type="journal article" date="2015" name="Data Brief">
        <title>Shoot transcriptome of the giant reed, Arundo donax.</title>
        <authorList>
            <person name="Barrero R.A."/>
            <person name="Guerrero F.D."/>
            <person name="Moolhuijzen P."/>
            <person name="Goolsby J.A."/>
            <person name="Tidwell J."/>
            <person name="Bellgard S.E."/>
            <person name="Bellgard M.I."/>
        </authorList>
    </citation>
    <scope>NUCLEOTIDE SEQUENCE</scope>
    <source>
        <tissue evidence="1">Shoot tissue taken approximately 20 cm above the soil surface</tissue>
    </source>
</reference>
<sequence>MARNYMGADGAFFSSLDFAGACGTQRCYLTRNMVRGKAVVEIDVEAPMLH</sequence>
<accession>A0A0A9FFK4</accession>
<reference evidence="1" key="1">
    <citation type="submission" date="2014-09" db="EMBL/GenBank/DDBJ databases">
        <authorList>
            <person name="Magalhaes I.L.F."/>
            <person name="Oliveira U."/>
            <person name="Santos F.R."/>
            <person name="Vidigal T.H.D.A."/>
            <person name="Brescovit A.D."/>
            <person name="Santos A.J."/>
        </authorList>
    </citation>
    <scope>NUCLEOTIDE SEQUENCE</scope>
    <source>
        <tissue evidence="1">Shoot tissue taken approximately 20 cm above the soil surface</tissue>
    </source>
</reference>
<dbReference type="AlphaFoldDB" id="A0A0A9FFK4"/>
<evidence type="ECO:0000313" key="1">
    <source>
        <dbReference type="EMBL" id="JAE07033.1"/>
    </source>
</evidence>